<sequence>MDALGRASFFTRLRAGHLLRDESPHYGIIIISSHPCQYFPSIYVSLCDRGCVSCWLRGLRTRGGACEVACARVLADPKATAYVAMRIHFLGHFFGLFKGRQAMCGRLCACDRIVRCFRNLFFPAMIPEPDYSDSEDEREQQHRRRPVRMPGMAAAHPHHNEAQLAHVNDEGLIVPRKLPNPCAESAERKSLHRELLFNQKMGKSVLGQKSELQKAMEKMKEEQRRKELEEERVKGRTALEKRLEEQANKLKLHEETEVIKTDLPSSEESEFLRVHARVCSHTLPVDSKS</sequence>
<organism evidence="1 2">
    <name type="scientific">Dermacentor silvarum</name>
    <name type="common">Tick</name>
    <dbReference type="NCBI Taxonomy" id="543639"/>
    <lineage>
        <taxon>Eukaryota</taxon>
        <taxon>Metazoa</taxon>
        <taxon>Ecdysozoa</taxon>
        <taxon>Arthropoda</taxon>
        <taxon>Chelicerata</taxon>
        <taxon>Arachnida</taxon>
        <taxon>Acari</taxon>
        <taxon>Parasitiformes</taxon>
        <taxon>Ixodida</taxon>
        <taxon>Ixodoidea</taxon>
        <taxon>Ixodidae</taxon>
        <taxon>Rhipicephalinae</taxon>
        <taxon>Dermacentor</taxon>
    </lineage>
</organism>
<evidence type="ECO:0000313" key="1">
    <source>
        <dbReference type="EMBL" id="KAH7937928.1"/>
    </source>
</evidence>
<keyword evidence="2" id="KW-1185">Reference proteome</keyword>
<protein>
    <submittedName>
        <fullName evidence="1">Uncharacterized protein</fullName>
    </submittedName>
</protein>
<proteinExistence type="predicted"/>
<dbReference type="Proteomes" id="UP000821865">
    <property type="component" value="Chromosome 8"/>
</dbReference>
<name>A0ACB8CAI9_DERSI</name>
<reference evidence="1" key="1">
    <citation type="submission" date="2020-05" db="EMBL/GenBank/DDBJ databases">
        <title>Large-scale comparative analyses of tick genomes elucidate their genetic diversity and vector capacities.</title>
        <authorList>
            <person name="Jia N."/>
            <person name="Wang J."/>
            <person name="Shi W."/>
            <person name="Du L."/>
            <person name="Sun Y."/>
            <person name="Zhan W."/>
            <person name="Jiang J."/>
            <person name="Wang Q."/>
            <person name="Zhang B."/>
            <person name="Ji P."/>
            <person name="Sakyi L.B."/>
            <person name="Cui X."/>
            <person name="Yuan T."/>
            <person name="Jiang B."/>
            <person name="Yang W."/>
            <person name="Lam T.T.-Y."/>
            <person name="Chang Q."/>
            <person name="Ding S."/>
            <person name="Wang X."/>
            <person name="Zhu J."/>
            <person name="Ruan X."/>
            <person name="Zhao L."/>
            <person name="Wei J."/>
            <person name="Que T."/>
            <person name="Du C."/>
            <person name="Cheng J."/>
            <person name="Dai P."/>
            <person name="Han X."/>
            <person name="Huang E."/>
            <person name="Gao Y."/>
            <person name="Liu J."/>
            <person name="Shao H."/>
            <person name="Ye R."/>
            <person name="Li L."/>
            <person name="Wei W."/>
            <person name="Wang X."/>
            <person name="Wang C."/>
            <person name="Yang T."/>
            <person name="Huo Q."/>
            <person name="Li W."/>
            <person name="Guo W."/>
            <person name="Chen H."/>
            <person name="Zhou L."/>
            <person name="Ni X."/>
            <person name="Tian J."/>
            <person name="Zhou Y."/>
            <person name="Sheng Y."/>
            <person name="Liu T."/>
            <person name="Pan Y."/>
            <person name="Xia L."/>
            <person name="Li J."/>
            <person name="Zhao F."/>
            <person name="Cao W."/>
        </authorList>
    </citation>
    <scope>NUCLEOTIDE SEQUENCE</scope>
    <source>
        <strain evidence="1">Dsil-2018</strain>
    </source>
</reference>
<comment type="caution">
    <text evidence="1">The sequence shown here is derived from an EMBL/GenBank/DDBJ whole genome shotgun (WGS) entry which is preliminary data.</text>
</comment>
<evidence type="ECO:0000313" key="2">
    <source>
        <dbReference type="Proteomes" id="UP000821865"/>
    </source>
</evidence>
<accession>A0ACB8CAI9</accession>
<dbReference type="EMBL" id="CM023477">
    <property type="protein sequence ID" value="KAH7937928.1"/>
    <property type="molecule type" value="Genomic_DNA"/>
</dbReference>
<gene>
    <name evidence="1" type="ORF">HPB49_017750</name>
</gene>